<comment type="caution">
    <text evidence="1">The sequence shown here is derived from an EMBL/GenBank/DDBJ whole genome shotgun (WGS) entry which is preliminary data.</text>
</comment>
<sequence length="58" mass="6566">MANTLYDTSRQMFLEGQLNWADDTVKVALVDTNAYTPNVATHKHTDDKHTNNLISMDV</sequence>
<dbReference type="RefSeq" id="WP_170314437.1">
    <property type="nucleotide sequence ID" value="NZ_CAUIXF010000007.1"/>
</dbReference>
<dbReference type="Proteomes" id="UP001447151">
    <property type="component" value="Unassembled WGS sequence"/>
</dbReference>
<evidence type="ECO:0000313" key="2">
    <source>
        <dbReference type="Proteomes" id="UP001447151"/>
    </source>
</evidence>
<organism evidence="1 2">
    <name type="scientific">Neisseria polysaccharea</name>
    <dbReference type="NCBI Taxonomy" id="489"/>
    <lineage>
        <taxon>Bacteria</taxon>
        <taxon>Pseudomonadati</taxon>
        <taxon>Pseudomonadota</taxon>
        <taxon>Betaproteobacteria</taxon>
        <taxon>Neisseriales</taxon>
        <taxon>Neisseriaceae</taxon>
        <taxon>Neisseria</taxon>
    </lineage>
</organism>
<gene>
    <name evidence="1" type="ORF">ABM124_02485</name>
</gene>
<protein>
    <submittedName>
        <fullName evidence="1">Uncharacterized protein</fullName>
    </submittedName>
</protein>
<name>A0ABV1JKG4_NEIPO</name>
<keyword evidence="2" id="KW-1185">Reference proteome</keyword>
<dbReference type="EMBL" id="JBECZB010000002">
    <property type="protein sequence ID" value="MEQ3510202.1"/>
    <property type="molecule type" value="Genomic_DNA"/>
</dbReference>
<accession>A0ABV1JKG4</accession>
<evidence type="ECO:0000313" key="1">
    <source>
        <dbReference type="EMBL" id="MEQ3510202.1"/>
    </source>
</evidence>
<reference evidence="1 2" key="1">
    <citation type="submission" date="2024-05" db="EMBL/GenBank/DDBJ databases">
        <authorList>
            <person name="Matzinger S.R."/>
            <person name="Bankers L."/>
            <person name="Rossheim A."/>
            <person name="Hetherington-Rauth M.C."/>
            <person name="Smith A."/>
            <person name="Baird S."/>
            <person name="Polanco D."/>
        </authorList>
    </citation>
    <scope>NUCLEOTIDE SEQUENCE [LARGE SCALE GENOMIC DNA]</scope>
    <source>
        <strain evidence="1 2">2024CJ-00066</strain>
    </source>
</reference>
<proteinExistence type="predicted"/>